<keyword evidence="3" id="KW-0812">Transmembrane</keyword>
<evidence type="ECO:0000256" key="3">
    <source>
        <dbReference type="SAM" id="Phobius"/>
    </source>
</evidence>
<dbReference type="EMBL" id="UZAJ01040043">
    <property type="protein sequence ID" value="VDP12913.1"/>
    <property type="molecule type" value="Genomic_DNA"/>
</dbReference>
<keyword evidence="6" id="KW-1185">Reference proteome</keyword>
<name>A0A183I033_9BILA</name>
<feature type="domain" description="Nematode cuticle collagen N-terminal" evidence="4">
    <location>
        <begin position="16"/>
        <end position="68"/>
    </location>
</feature>
<evidence type="ECO:0000259" key="4">
    <source>
        <dbReference type="SMART" id="SM01088"/>
    </source>
</evidence>
<dbReference type="STRING" id="387005.A0A183I033"/>
<dbReference type="GO" id="GO:0042302">
    <property type="term" value="F:structural constituent of cuticle"/>
    <property type="evidence" value="ECO:0007669"/>
    <property type="project" value="InterPro"/>
</dbReference>
<proteinExistence type="predicted"/>
<dbReference type="InterPro" id="IPR002486">
    <property type="entry name" value="Col_cuticle_N"/>
</dbReference>
<dbReference type="Pfam" id="PF01484">
    <property type="entry name" value="Col_cuticle_N"/>
    <property type="match status" value="1"/>
</dbReference>
<dbReference type="WBParaSite" id="OFLC_0001309601-mRNA-1">
    <property type="protein sequence ID" value="OFLC_0001309601-mRNA-1"/>
    <property type="gene ID" value="OFLC_0001309601"/>
</dbReference>
<reference evidence="5 6" key="2">
    <citation type="submission" date="2018-11" db="EMBL/GenBank/DDBJ databases">
        <authorList>
            <consortium name="Pathogen Informatics"/>
        </authorList>
    </citation>
    <scope>NUCLEOTIDE SEQUENCE [LARGE SCALE GENOMIC DNA]</scope>
</reference>
<protein>
    <submittedName>
        <fullName evidence="7">Col_cuticle_N domain-containing protein</fullName>
    </submittedName>
</protein>
<feature type="transmembrane region" description="Helical" evidence="3">
    <location>
        <begin position="20"/>
        <end position="43"/>
    </location>
</feature>
<evidence type="ECO:0000256" key="2">
    <source>
        <dbReference type="SAM" id="MobiDB-lite"/>
    </source>
</evidence>
<reference evidence="7" key="1">
    <citation type="submission" date="2016-06" db="UniProtKB">
        <authorList>
            <consortium name="WormBaseParasite"/>
        </authorList>
    </citation>
    <scope>IDENTIFICATION</scope>
</reference>
<dbReference type="PANTHER" id="PTHR24637:SF288">
    <property type="entry name" value="NEMATODE CUTICLE COLLAGEN N-TERMINAL DOMAIN-CONTAINING PROTEIN"/>
    <property type="match status" value="1"/>
</dbReference>
<accession>A0A183I033</accession>
<keyword evidence="1" id="KW-0677">Repeat</keyword>
<keyword evidence="3" id="KW-0472">Membrane</keyword>
<feature type="compositionally biased region" description="Gly residues" evidence="2">
    <location>
        <begin position="147"/>
        <end position="156"/>
    </location>
</feature>
<evidence type="ECO:0000313" key="7">
    <source>
        <dbReference type="WBParaSite" id="OFLC_0001309601-mRNA-1"/>
    </source>
</evidence>
<keyword evidence="3" id="KW-1133">Transmembrane helix</keyword>
<dbReference type="AlphaFoldDB" id="A0A183I033"/>
<feature type="region of interest" description="Disordered" evidence="2">
    <location>
        <begin position="127"/>
        <end position="214"/>
    </location>
</feature>
<gene>
    <name evidence="5" type="ORF">OFLC_LOCUS13095</name>
</gene>
<evidence type="ECO:0000256" key="1">
    <source>
        <dbReference type="ARBA" id="ARBA00022737"/>
    </source>
</evidence>
<evidence type="ECO:0000313" key="6">
    <source>
        <dbReference type="Proteomes" id="UP000267606"/>
    </source>
</evidence>
<feature type="region of interest" description="Disordered" evidence="2">
    <location>
        <begin position="88"/>
        <end position="113"/>
    </location>
</feature>
<sequence>MFEKASSLEEQQQLRRSAFLAVVISIAAVIASIITLPMIYSFVATFQSHLLREIEYCKTRTRDINTKFSLLSSEDNVFTNNRKKRNSYNYSIRSSTPPSSIDQYPQISPNTNSKPALSSCCSCQQGPVGQQGPAGDDGLPGIDGKPGVDGGYGPRGKPGRDGKSSDGPIGPRGAPGLAGKRGIRGNAGLPGIRGKSGENGGCGHCPKPRLPSGY</sequence>
<dbReference type="Proteomes" id="UP000267606">
    <property type="component" value="Unassembled WGS sequence"/>
</dbReference>
<dbReference type="PANTHER" id="PTHR24637">
    <property type="entry name" value="COLLAGEN"/>
    <property type="match status" value="1"/>
</dbReference>
<organism evidence="7">
    <name type="scientific">Onchocerca flexuosa</name>
    <dbReference type="NCBI Taxonomy" id="387005"/>
    <lineage>
        <taxon>Eukaryota</taxon>
        <taxon>Metazoa</taxon>
        <taxon>Ecdysozoa</taxon>
        <taxon>Nematoda</taxon>
        <taxon>Chromadorea</taxon>
        <taxon>Rhabditida</taxon>
        <taxon>Spirurina</taxon>
        <taxon>Spiruromorpha</taxon>
        <taxon>Filarioidea</taxon>
        <taxon>Onchocercidae</taxon>
        <taxon>Onchocerca</taxon>
    </lineage>
</organism>
<dbReference type="SMART" id="SM01088">
    <property type="entry name" value="Col_cuticle_N"/>
    <property type="match status" value="1"/>
</dbReference>
<evidence type="ECO:0000313" key="5">
    <source>
        <dbReference type="EMBL" id="VDP12913.1"/>
    </source>
</evidence>